<dbReference type="InterPro" id="IPR036397">
    <property type="entry name" value="RNaseH_sf"/>
</dbReference>
<evidence type="ECO:0000313" key="2">
    <source>
        <dbReference type="Proteomes" id="UP000075903"/>
    </source>
</evidence>
<dbReference type="Proteomes" id="UP000075903">
    <property type="component" value="Unassembled WGS sequence"/>
</dbReference>
<keyword evidence="2" id="KW-1185">Reference proteome</keyword>
<organism evidence="1 2">
    <name type="scientific">Anopheles merus</name>
    <name type="common">Mosquito</name>
    <dbReference type="NCBI Taxonomy" id="30066"/>
    <lineage>
        <taxon>Eukaryota</taxon>
        <taxon>Metazoa</taxon>
        <taxon>Ecdysozoa</taxon>
        <taxon>Arthropoda</taxon>
        <taxon>Hexapoda</taxon>
        <taxon>Insecta</taxon>
        <taxon>Pterygota</taxon>
        <taxon>Neoptera</taxon>
        <taxon>Endopterygota</taxon>
        <taxon>Diptera</taxon>
        <taxon>Nematocera</taxon>
        <taxon>Culicoidea</taxon>
        <taxon>Culicidae</taxon>
        <taxon>Anophelinae</taxon>
        <taxon>Anopheles</taxon>
    </lineage>
</organism>
<reference evidence="1" key="1">
    <citation type="submission" date="2020-05" db="UniProtKB">
        <authorList>
            <consortium name="EnsemblMetazoa"/>
        </authorList>
    </citation>
    <scope>IDENTIFICATION</scope>
    <source>
        <strain evidence="1">MAF</strain>
    </source>
</reference>
<name>A0A182V3X7_ANOME</name>
<dbReference type="VEuPathDB" id="VectorBase:AMEM008434"/>
<accession>A0A182V3X7</accession>
<protein>
    <submittedName>
        <fullName evidence="1">Uncharacterized protein</fullName>
    </submittedName>
</protein>
<dbReference type="EnsemblMetazoa" id="AMEM008434-RA">
    <property type="protein sequence ID" value="AMEM008434-PA"/>
    <property type="gene ID" value="AMEM008434"/>
</dbReference>
<dbReference type="GO" id="GO:0003676">
    <property type="term" value="F:nucleic acid binding"/>
    <property type="evidence" value="ECO:0007669"/>
    <property type="project" value="InterPro"/>
</dbReference>
<dbReference type="AlphaFoldDB" id="A0A182V3X7"/>
<proteinExistence type="predicted"/>
<dbReference type="STRING" id="30066.A0A182V3X7"/>
<sequence length="213" mass="23824">MLCQCLAFATTSRKKAALPGTVAKPTQKAANQPTNQPICPEGWRSPVFENNFYKYGSVLFVAAAAAAFDEYTKSLNLDPHCASFRLVTDGQLPLRQCLHPEASAKDIDLPQYYWRFCDLRKEFVRFRAGDLSRALVPVAEAQKLQSMPSLPPTPASVAEIIKDLDLPACQDNNEFYVKEARDMVTIVKHLITLGHKFEANEIINLNLEPGIWL</sequence>
<dbReference type="Gene3D" id="3.30.420.10">
    <property type="entry name" value="Ribonuclease H-like superfamily/Ribonuclease H"/>
    <property type="match status" value="1"/>
</dbReference>
<dbReference type="VEuPathDB" id="VectorBase:AMEM21_013178"/>
<evidence type="ECO:0000313" key="1">
    <source>
        <dbReference type="EnsemblMetazoa" id="AMEM008434-PA"/>
    </source>
</evidence>